<dbReference type="GO" id="GO:0140954">
    <property type="term" value="F:histone H3K36 dimethyltransferase activity"/>
    <property type="evidence" value="ECO:0007669"/>
    <property type="project" value="UniProtKB-EC"/>
</dbReference>
<dbReference type="Pfam" id="PF00856">
    <property type="entry name" value="SET"/>
    <property type="match status" value="1"/>
</dbReference>
<dbReference type="GO" id="GO:0008270">
    <property type="term" value="F:zinc ion binding"/>
    <property type="evidence" value="ECO:0007669"/>
    <property type="project" value="InterPro"/>
</dbReference>
<dbReference type="SUPFAM" id="SSF82199">
    <property type="entry name" value="SET domain"/>
    <property type="match status" value="1"/>
</dbReference>
<comment type="catalytic activity">
    <reaction evidence="11">
        <text>L-lysyl(36)-[histone H3] + 2 S-adenosyl-L-methionine = N(6),N(6)-dimethyl-L-lysyl(36)-[histone H3] + 2 S-adenosyl-L-homocysteine + 2 H(+)</text>
        <dbReference type="Rhea" id="RHEA:60308"/>
        <dbReference type="Rhea" id="RHEA-COMP:9785"/>
        <dbReference type="Rhea" id="RHEA-COMP:9787"/>
        <dbReference type="ChEBI" id="CHEBI:15378"/>
        <dbReference type="ChEBI" id="CHEBI:29969"/>
        <dbReference type="ChEBI" id="CHEBI:57856"/>
        <dbReference type="ChEBI" id="CHEBI:59789"/>
        <dbReference type="ChEBI" id="CHEBI:61976"/>
        <dbReference type="EC" id="2.1.1.357"/>
    </reaction>
</comment>
<dbReference type="FunFam" id="2.170.270.10:FF:000041">
    <property type="entry name" value="Histone-lysine N-methyltransferase SETMAR"/>
    <property type="match status" value="1"/>
</dbReference>
<evidence type="ECO:0000256" key="8">
    <source>
        <dbReference type="ARBA" id="ARBA00022833"/>
    </source>
</evidence>
<evidence type="ECO:0000256" key="11">
    <source>
        <dbReference type="ARBA" id="ARBA00050654"/>
    </source>
</evidence>
<evidence type="ECO:0000256" key="12">
    <source>
        <dbReference type="ARBA" id="ARBA00066810"/>
    </source>
</evidence>
<feature type="domain" description="Pre-SET" evidence="15">
    <location>
        <begin position="62"/>
        <end position="124"/>
    </location>
</feature>
<evidence type="ECO:0000313" key="17">
    <source>
        <dbReference type="Proteomes" id="UP000515159"/>
    </source>
</evidence>
<proteinExistence type="predicted"/>
<keyword evidence="5" id="KW-0808">Transferase</keyword>
<comment type="subcellular location">
    <subcellularLocation>
        <location evidence="2">Chromosome</location>
    </subcellularLocation>
    <subcellularLocation>
        <location evidence="1">Nucleus</location>
    </subcellularLocation>
</comment>
<dbReference type="GeneID" id="117348239"/>
<evidence type="ECO:0000256" key="10">
    <source>
        <dbReference type="ARBA" id="ARBA00023242"/>
    </source>
</evidence>
<evidence type="ECO:0000256" key="4">
    <source>
        <dbReference type="ARBA" id="ARBA00022603"/>
    </source>
</evidence>
<evidence type="ECO:0000256" key="2">
    <source>
        <dbReference type="ARBA" id="ARBA00004286"/>
    </source>
</evidence>
<keyword evidence="4" id="KW-0489">Methyltransferase</keyword>
<dbReference type="RefSeq" id="XP_033775977.1">
    <property type="nucleotide sequence ID" value="XM_033920086.1"/>
</dbReference>
<evidence type="ECO:0000313" key="21">
    <source>
        <dbReference type="RefSeq" id="XP_033776004.1"/>
    </source>
</evidence>
<reference evidence="18 19" key="1">
    <citation type="submission" date="2025-04" db="UniProtKB">
        <authorList>
            <consortium name="RefSeq"/>
        </authorList>
    </citation>
    <scope>IDENTIFICATION</scope>
</reference>
<dbReference type="AlphaFoldDB" id="A0A6P8NJ64"/>
<name>A0A6P8NJ64_GEOSA</name>
<evidence type="ECO:0000313" key="19">
    <source>
        <dbReference type="RefSeq" id="XP_033775987.1"/>
    </source>
</evidence>
<evidence type="ECO:0000256" key="7">
    <source>
        <dbReference type="ARBA" id="ARBA00022723"/>
    </source>
</evidence>
<dbReference type="InterPro" id="IPR003616">
    <property type="entry name" value="Post-SET_dom"/>
</dbReference>
<dbReference type="Proteomes" id="UP000515159">
    <property type="component" value="Chromosome 1"/>
</dbReference>
<dbReference type="EC" id="2.1.1.357" evidence="12"/>
<dbReference type="OrthoDB" id="616263at2759"/>
<dbReference type="CDD" id="cd10544">
    <property type="entry name" value="SET_SETMAR"/>
    <property type="match status" value="1"/>
</dbReference>
<dbReference type="InterPro" id="IPR007728">
    <property type="entry name" value="Pre-SET_dom"/>
</dbReference>
<evidence type="ECO:0000259" key="14">
    <source>
        <dbReference type="PROSITE" id="PS50280"/>
    </source>
</evidence>
<keyword evidence="6" id="KW-0949">S-adenosyl-L-methionine</keyword>
<dbReference type="InterPro" id="IPR050973">
    <property type="entry name" value="H3K9_Histone-Lys_N-MTase"/>
</dbReference>
<evidence type="ECO:0000256" key="1">
    <source>
        <dbReference type="ARBA" id="ARBA00004123"/>
    </source>
</evidence>
<keyword evidence="8" id="KW-0862">Zinc</keyword>
<dbReference type="SMART" id="SM00468">
    <property type="entry name" value="PreSET"/>
    <property type="match status" value="1"/>
</dbReference>
<evidence type="ECO:0000259" key="16">
    <source>
        <dbReference type="PROSITE" id="PS50868"/>
    </source>
</evidence>
<protein>
    <recommendedName>
        <fullName evidence="13">Histone-lysine N-methyltransferase SETMAR</fullName>
        <ecNumber evidence="12">2.1.1.357</ecNumber>
    </recommendedName>
</protein>
<dbReference type="RefSeq" id="XP_033775987.1">
    <property type="nucleotide sequence ID" value="XM_033920096.1"/>
</dbReference>
<dbReference type="SMART" id="SM00317">
    <property type="entry name" value="SET"/>
    <property type="match status" value="1"/>
</dbReference>
<dbReference type="GO" id="GO:0005694">
    <property type="term" value="C:chromosome"/>
    <property type="evidence" value="ECO:0007669"/>
    <property type="project" value="UniProtKB-SubCell"/>
</dbReference>
<dbReference type="Gene3D" id="2.170.270.10">
    <property type="entry name" value="SET domain"/>
    <property type="match status" value="1"/>
</dbReference>
<dbReference type="PROSITE" id="PS50867">
    <property type="entry name" value="PRE_SET"/>
    <property type="match status" value="1"/>
</dbReference>
<keyword evidence="9" id="KW-0156">Chromatin regulator</keyword>
<dbReference type="GO" id="GO:0005634">
    <property type="term" value="C:nucleus"/>
    <property type="evidence" value="ECO:0007669"/>
    <property type="project" value="UniProtKB-SubCell"/>
</dbReference>
<feature type="domain" description="Post-SET" evidence="16">
    <location>
        <begin position="273"/>
        <end position="289"/>
    </location>
</feature>
<dbReference type="RefSeq" id="XP_033775995.1">
    <property type="nucleotide sequence ID" value="XM_033920104.1"/>
</dbReference>
<evidence type="ECO:0000256" key="3">
    <source>
        <dbReference type="ARBA" id="ARBA00022454"/>
    </source>
</evidence>
<dbReference type="PROSITE" id="PS50280">
    <property type="entry name" value="SET"/>
    <property type="match status" value="1"/>
</dbReference>
<dbReference type="InterPro" id="IPR046341">
    <property type="entry name" value="SET_dom_sf"/>
</dbReference>
<feature type="domain" description="SET" evidence="14">
    <location>
        <begin position="127"/>
        <end position="251"/>
    </location>
</feature>
<dbReference type="RefSeq" id="XP_033776004.1">
    <property type="nucleotide sequence ID" value="XM_033920113.1"/>
</dbReference>
<dbReference type="KEGG" id="gsh:117348239"/>
<dbReference type="Pfam" id="PF05033">
    <property type="entry name" value="Pre-SET"/>
    <property type="match status" value="1"/>
</dbReference>
<evidence type="ECO:0000256" key="5">
    <source>
        <dbReference type="ARBA" id="ARBA00022679"/>
    </source>
</evidence>
<dbReference type="PANTHER" id="PTHR46223">
    <property type="entry name" value="HISTONE-LYSINE N-METHYLTRANSFERASE SUV39H"/>
    <property type="match status" value="1"/>
</dbReference>
<accession>A0A6P8NJ64</accession>
<evidence type="ECO:0000313" key="18">
    <source>
        <dbReference type="RefSeq" id="XP_033775977.1"/>
    </source>
</evidence>
<evidence type="ECO:0000259" key="15">
    <source>
        <dbReference type="PROSITE" id="PS50867"/>
    </source>
</evidence>
<organism evidence="17 19">
    <name type="scientific">Geotrypetes seraphini</name>
    <name type="common">Gaboon caecilian</name>
    <name type="synonym">Caecilia seraphini</name>
    <dbReference type="NCBI Taxonomy" id="260995"/>
    <lineage>
        <taxon>Eukaryota</taxon>
        <taxon>Metazoa</taxon>
        <taxon>Chordata</taxon>
        <taxon>Craniata</taxon>
        <taxon>Vertebrata</taxon>
        <taxon>Euteleostomi</taxon>
        <taxon>Amphibia</taxon>
        <taxon>Gymnophiona</taxon>
        <taxon>Geotrypetes</taxon>
    </lineage>
</organism>
<sequence length="316" mass="35165">MEHTYYQHHNRIKGVMGASDLCQGLEACPVSVLGEEPPFFQYTPENVAGVGADLDPTEISFPGCDCWATVCLPDSCSCLPYGANYSELQLINKKGEVRYARPIFECNIMCKCGDRCPNRIVQRGLQLQLQVFQTGQKGWGLRTLERIPKGQFVCEYAGEILGIHEACRRIQLQKPCDSNYIIALREHFHGGKLLETFVDPTCVGNIGRFLNHSCEPNLFMVPVRIHSMVPRLALFAAQDVAAGEELSYDYSGVFHNPSAVGKDSETAGGGHEQRKRCYCGASSCRDFLPYDASLYPVQRRETVSPTTDPGLCLQRQ</sequence>
<keyword evidence="7" id="KW-0479">Metal-binding</keyword>
<dbReference type="PANTHER" id="PTHR46223:SF3">
    <property type="entry name" value="HISTONE-LYSINE N-METHYLTRANSFERASE SET-23"/>
    <property type="match status" value="1"/>
</dbReference>
<evidence type="ECO:0000256" key="6">
    <source>
        <dbReference type="ARBA" id="ARBA00022691"/>
    </source>
</evidence>
<keyword evidence="17" id="KW-1185">Reference proteome</keyword>
<evidence type="ECO:0000256" key="13">
    <source>
        <dbReference type="ARBA" id="ARBA00067917"/>
    </source>
</evidence>
<evidence type="ECO:0000256" key="9">
    <source>
        <dbReference type="ARBA" id="ARBA00022853"/>
    </source>
</evidence>
<dbReference type="PROSITE" id="PS50868">
    <property type="entry name" value="POST_SET"/>
    <property type="match status" value="1"/>
</dbReference>
<keyword evidence="3" id="KW-0158">Chromosome</keyword>
<evidence type="ECO:0000313" key="20">
    <source>
        <dbReference type="RefSeq" id="XP_033775995.1"/>
    </source>
</evidence>
<dbReference type="InterPro" id="IPR001214">
    <property type="entry name" value="SET_dom"/>
</dbReference>
<dbReference type="GO" id="GO:0032259">
    <property type="term" value="P:methylation"/>
    <property type="evidence" value="ECO:0007669"/>
    <property type="project" value="UniProtKB-KW"/>
</dbReference>
<gene>
    <name evidence="18 19 20 21" type="primary">LOC117348239</name>
</gene>
<keyword evidence="10" id="KW-0539">Nucleus</keyword>